<accession>A0A6B0QQF3</accession>
<dbReference type="Proteomes" id="UP000322234">
    <property type="component" value="Unassembled WGS sequence"/>
</dbReference>
<keyword evidence="3" id="KW-1185">Reference proteome</keyword>
<proteinExistence type="predicted"/>
<sequence length="102" mass="11301">MEPSCGSVESGLDVVQSRAHPSPSTTPPHATPPPLPRFVFTTNNITDSNQLPRITRTLSLLSFTLKAHEQTLLRLSTVKVHLKIPFENAENMTLALPYNPER</sequence>
<evidence type="ECO:0000256" key="1">
    <source>
        <dbReference type="SAM" id="MobiDB-lite"/>
    </source>
</evidence>
<protein>
    <submittedName>
        <fullName evidence="2">Uncharacterized protein</fullName>
    </submittedName>
</protein>
<dbReference type="AlphaFoldDB" id="A0A6B0QQF3"/>
<evidence type="ECO:0000313" key="2">
    <source>
        <dbReference type="EMBL" id="MXQ79200.1"/>
    </source>
</evidence>
<feature type="compositionally biased region" description="Pro residues" evidence="1">
    <location>
        <begin position="24"/>
        <end position="36"/>
    </location>
</feature>
<feature type="region of interest" description="Disordered" evidence="1">
    <location>
        <begin position="1"/>
        <end position="37"/>
    </location>
</feature>
<name>A0A6B0QQF3_9CETA</name>
<dbReference type="EMBL" id="VBQZ03000001">
    <property type="protein sequence ID" value="MXQ79200.1"/>
    <property type="molecule type" value="Genomic_DNA"/>
</dbReference>
<gene>
    <name evidence="2" type="ORF">E5288_WYG000456</name>
</gene>
<evidence type="ECO:0000313" key="3">
    <source>
        <dbReference type="Proteomes" id="UP000322234"/>
    </source>
</evidence>
<organism evidence="2 3">
    <name type="scientific">Bos mutus</name>
    <name type="common">wild yak</name>
    <dbReference type="NCBI Taxonomy" id="72004"/>
    <lineage>
        <taxon>Eukaryota</taxon>
        <taxon>Metazoa</taxon>
        <taxon>Chordata</taxon>
        <taxon>Craniata</taxon>
        <taxon>Vertebrata</taxon>
        <taxon>Euteleostomi</taxon>
        <taxon>Mammalia</taxon>
        <taxon>Eutheria</taxon>
        <taxon>Laurasiatheria</taxon>
        <taxon>Artiodactyla</taxon>
        <taxon>Ruminantia</taxon>
        <taxon>Pecora</taxon>
        <taxon>Bovidae</taxon>
        <taxon>Bovinae</taxon>
        <taxon>Bos</taxon>
    </lineage>
</organism>
<reference evidence="2" key="1">
    <citation type="submission" date="2019-10" db="EMBL/GenBank/DDBJ databases">
        <title>The sequence and de novo assembly of the wild yak genome.</title>
        <authorList>
            <person name="Liu Y."/>
        </authorList>
    </citation>
    <scope>NUCLEOTIDE SEQUENCE [LARGE SCALE GENOMIC DNA]</scope>
    <source>
        <strain evidence="2">WY2019</strain>
    </source>
</reference>
<comment type="caution">
    <text evidence="2">The sequence shown here is derived from an EMBL/GenBank/DDBJ whole genome shotgun (WGS) entry which is preliminary data.</text>
</comment>